<organism evidence="2 3">
    <name type="scientific">Strongyloides papillosus</name>
    <name type="common">Intestinal threadworm</name>
    <dbReference type="NCBI Taxonomy" id="174720"/>
    <lineage>
        <taxon>Eukaryota</taxon>
        <taxon>Metazoa</taxon>
        <taxon>Ecdysozoa</taxon>
        <taxon>Nematoda</taxon>
        <taxon>Chromadorea</taxon>
        <taxon>Rhabditida</taxon>
        <taxon>Tylenchina</taxon>
        <taxon>Panagrolaimomorpha</taxon>
        <taxon>Strongyloidoidea</taxon>
        <taxon>Strongyloididae</taxon>
        <taxon>Strongyloides</taxon>
    </lineage>
</organism>
<dbReference type="Proteomes" id="UP000046392">
    <property type="component" value="Unplaced"/>
</dbReference>
<proteinExistence type="predicted"/>
<name>A0A0N5BNJ2_STREA</name>
<evidence type="ECO:0000259" key="1">
    <source>
        <dbReference type="PROSITE" id="PS50181"/>
    </source>
</evidence>
<dbReference type="InterPro" id="IPR001810">
    <property type="entry name" value="F-box_dom"/>
</dbReference>
<evidence type="ECO:0000313" key="2">
    <source>
        <dbReference type="Proteomes" id="UP000046392"/>
    </source>
</evidence>
<keyword evidence="2" id="KW-1185">Reference proteome</keyword>
<reference evidence="3" key="1">
    <citation type="submission" date="2017-02" db="UniProtKB">
        <authorList>
            <consortium name="WormBaseParasite"/>
        </authorList>
    </citation>
    <scope>IDENTIFICATION</scope>
</reference>
<dbReference type="PROSITE" id="PS50181">
    <property type="entry name" value="FBOX"/>
    <property type="match status" value="1"/>
</dbReference>
<evidence type="ECO:0000313" key="3">
    <source>
        <dbReference type="WBParaSite" id="SPAL_0000747000.1"/>
    </source>
</evidence>
<sequence>MDFLSLPDDIKNMIFSMLQWEVLDNVRLTCRELCLFLERNYRRIDKRGLSVMCVYCHKWKPNTEIIGIKYKSRSETTNNGADDIYFLRRAKRVHFTDLYMYKTFLQRFDFTKLVSLHFIINAKTDVVKLFNNCLNRGSCLKEVVLEYTGIPGEESMSDILEFILKTKNTKNICLRFAVPKPNKNEKFECIQSNGLEEINNSNNTVESSSARVIGNLIYHSPSTCRIELASQIDNFYSNVMESFFKVEKLTKENVCKHKSMKTVDFKDCSASQINIILNAFIKYNYETACSWSSNRGRLYITGLKNCPICGTSDSFDLRI</sequence>
<feature type="domain" description="F-box" evidence="1">
    <location>
        <begin position="1"/>
        <end position="44"/>
    </location>
</feature>
<dbReference type="WBParaSite" id="SPAL_0000747000.1">
    <property type="protein sequence ID" value="SPAL_0000747000.1"/>
    <property type="gene ID" value="SPAL_0000747000"/>
</dbReference>
<protein>
    <submittedName>
        <fullName evidence="3">F-box domain-containing protein</fullName>
    </submittedName>
</protein>
<dbReference type="AlphaFoldDB" id="A0A0N5BNJ2"/>
<accession>A0A0N5BNJ2</accession>